<dbReference type="InterPro" id="IPR001179">
    <property type="entry name" value="PPIase_FKBP_dom"/>
</dbReference>
<evidence type="ECO:0000313" key="3">
    <source>
        <dbReference type="EMBL" id="KAI7845682.1"/>
    </source>
</evidence>
<dbReference type="InterPro" id="IPR044180">
    <property type="entry name" value="FKBP18-like"/>
</dbReference>
<dbReference type="EC" id="5.2.1.8" evidence="1"/>
<comment type="catalytic activity">
    <reaction evidence="1">
        <text>[protein]-peptidylproline (omega=180) = [protein]-peptidylproline (omega=0)</text>
        <dbReference type="Rhea" id="RHEA:16237"/>
        <dbReference type="Rhea" id="RHEA-COMP:10747"/>
        <dbReference type="Rhea" id="RHEA-COMP:10748"/>
        <dbReference type="ChEBI" id="CHEBI:83833"/>
        <dbReference type="ChEBI" id="CHEBI:83834"/>
        <dbReference type="EC" id="5.2.1.8"/>
    </reaction>
</comment>
<organism evidence="3 4">
    <name type="scientific">Chlorella ohadii</name>
    <dbReference type="NCBI Taxonomy" id="2649997"/>
    <lineage>
        <taxon>Eukaryota</taxon>
        <taxon>Viridiplantae</taxon>
        <taxon>Chlorophyta</taxon>
        <taxon>core chlorophytes</taxon>
        <taxon>Trebouxiophyceae</taxon>
        <taxon>Chlorellales</taxon>
        <taxon>Chlorellaceae</taxon>
        <taxon>Chlorella clade</taxon>
        <taxon>Chlorella</taxon>
    </lineage>
</organism>
<dbReference type="InterPro" id="IPR046357">
    <property type="entry name" value="PPIase_dom_sf"/>
</dbReference>
<dbReference type="EMBL" id="JADXDR010000014">
    <property type="protein sequence ID" value="KAI7845682.1"/>
    <property type="molecule type" value="Genomic_DNA"/>
</dbReference>
<dbReference type="SUPFAM" id="SSF54534">
    <property type="entry name" value="FKBP-like"/>
    <property type="match status" value="1"/>
</dbReference>
<name>A0AAD5DY03_9CHLO</name>
<protein>
    <recommendedName>
        <fullName evidence="1">peptidylprolyl isomerase</fullName>
        <ecNumber evidence="1">5.2.1.8</ecNumber>
    </recommendedName>
</protein>
<evidence type="ECO:0000256" key="1">
    <source>
        <dbReference type="PROSITE-ProRule" id="PRU00277"/>
    </source>
</evidence>
<gene>
    <name evidence="3" type="ORF">COHA_000796</name>
</gene>
<sequence length="173" mass="18585">MPSSGCYMLPFVWRCSFKKELKKRKIPVEDYSELPGEPRLRYYELTEGSGAVAKDGSRVVVHFECKYRSLTVVSSLSARTLGGNRTVAEPFEFTAGQPVSGPSGRSVESAGGLYAGGGIKPPPALSQGVVGMRVGGKRSVLVPAELGYGSRGEQEIPPNCDQFELQIELLSVA</sequence>
<accession>A0AAD5DY03</accession>
<dbReference type="Proteomes" id="UP001205105">
    <property type="component" value="Unassembled WGS sequence"/>
</dbReference>
<dbReference type="Pfam" id="PF00254">
    <property type="entry name" value="FKBP_C"/>
    <property type="match status" value="1"/>
</dbReference>
<keyword evidence="1" id="KW-0413">Isomerase</keyword>
<dbReference type="PANTHER" id="PTHR47862:SF1">
    <property type="entry name" value="PEPTIDYL-PROLYL CIS-TRANS ISOMERASE FKBP18, CHLOROPLASTIC"/>
    <property type="match status" value="1"/>
</dbReference>
<comment type="caution">
    <text evidence="3">The sequence shown here is derived from an EMBL/GenBank/DDBJ whole genome shotgun (WGS) entry which is preliminary data.</text>
</comment>
<feature type="domain" description="PPIase FKBP-type" evidence="2">
    <location>
        <begin position="56"/>
        <end position="173"/>
    </location>
</feature>
<dbReference type="PROSITE" id="PS50059">
    <property type="entry name" value="FKBP_PPIASE"/>
    <property type="match status" value="1"/>
</dbReference>
<dbReference type="AlphaFoldDB" id="A0AAD5DY03"/>
<keyword evidence="4" id="KW-1185">Reference proteome</keyword>
<dbReference type="PANTHER" id="PTHR47862">
    <property type="entry name" value="PEPTIDYL-PROLYL CIS-TRANS ISOMERASE FKBP18, CHLOROPLASTIC"/>
    <property type="match status" value="1"/>
</dbReference>
<reference evidence="3" key="1">
    <citation type="submission" date="2020-11" db="EMBL/GenBank/DDBJ databases">
        <title>Chlorella ohadii genome sequencing and assembly.</title>
        <authorList>
            <person name="Murik O."/>
            <person name="Treves H."/>
            <person name="Kedem I."/>
            <person name="Shotland Y."/>
            <person name="Kaplan A."/>
        </authorList>
    </citation>
    <scope>NUCLEOTIDE SEQUENCE</scope>
    <source>
        <strain evidence="3">1</strain>
    </source>
</reference>
<dbReference type="Gene3D" id="3.10.50.40">
    <property type="match status" value="1"/>
</dbReference>
<keyword evidence="1" id="KW-0697">Rotamase</keyword>
<evidence type="ECO:0000259" key="2">
    <source>
        <dbReference type="PROSITE" id="PS50059"/>
    </source>
</evidence>
<dbReference type="GO" id="GO:0009543">
    <property type="term" value="C:chloroplast thylakoid lumen"/>
    <property type="evidence" value="ECO:0007669"/>
    <property type="project" value="TreeGrafter"/>
</dbReference>
<dbReference type="GO" id="GO:0003755">
    <property type="term" value="F:peptidyl-prolyl cis-trans isomerase activity"/>
    <property type="evidence" value="ECO:0007669"/>
    <property type="project" value="UniProtKB-KW"/>
</dbReference>
<proteinExistence type="predicted"/>
<evidence type="ECO:0000313" key="4">
    <source>
        <dbReference type="Proteomes" id="UP001205105"/>
    </source>
</evidence>